<evidence type="ECO:0000259" key="2">
    <source>
        <dbReference type="Pfam" id="PF12697"/>
    </source>
</evidence>
<proteinExistence type="predicted"/>
<accession>A0ABU7FLD7</accession>
<dbReference type="InterPro" id="IPR029058">
    <property type="entry name" value="AB_hydrolase_fold"/>
</dbReference>
<keyword evidence="3" id="KW-0378">Hydrolase</keyword>
<name>A0ABU7FLD7_9ACTN</name>
<dbReference type="EMBL" id="JAYWVC010000089">
    <property type="protein sequence ID" value="MED7824940.1"/>
    <property type="molecule type" value="Genomic_DNA"/>
</dbReference>
<protein>
    <submittedName>
        <fullName evidence="3">Alpha/beta hydrolase</fullName>
    </submittedName>
</protein>
<dbReference type="Proteomes" id="UP001333996">
    <property type="component" value="Unassembled WGS sequence"/>
</dbReference>
<sequence length="281" mass="29572">MKSPHRRRKFALGAAACTLAGAAAFATLTPSASASGGDRHPRPPKPTVVLVHGGFADASNWNGVMARLQKDGYPVMAPANPLRGIPNDAAYIASVLRSIQGPIVLVGHSYGGAVITNAAAGNPNVKALVYVAAFVPDTGEKLGDIINKYPGSEIQAALNPVPFPNPDGSTGTDLYIRSDRFRDVFAADVSKNEAALMAAGQRPFSASSFEDVTTAAAWRTIPSYGVVATADKAIPAAVERWEYQRAGARRVFEVRGASHVVMISHPDVVERLIEQAAADTR</sequence>
<dbReference type="Gene3D" id="3.40.50.1820">
    <property type="entry name" value="alpha/beta hydrolase"/>
    <property type="match status" value="1"/>
</dbReference>
<dbReference type="PANTHER" id="PTHR37017:SF11">
    <property type="entry name" value="ESTERASE_LIPASE_THIOESTERASE DOMAIN-CONTAINING PROTEIN"/>
    <property type="match status" value="1"/>
</dbReference>
<dbReference type="RefSeq" id="WP_329509362.1">
    <property type="nucleotide sequence ID" value="NZ_BAAAYZ010000055.1"/>
</dbReference>
<gene>
    <name evidence="3" type="ORF">VXC91_23845</name>
</gene>
<feature type="signal peptide" evidence="1">
    <location>
        <begin position="1"/>
        <end position="34"/>
    </location>
</feature>
<dbReference type="PROSITE" id="PS51318">
    <property type="entry name" value="TAT"/>
    <property type="match status" value="1"/>
</dbReference>
<dbReference type="Pfam" id="PF12697">
    <property type="entry name" value="Abhydrolase_6"/>
    <property type="match status" value="1"/>
</dbReference>
<feature type="chain" id="PRO_5045805460" evidence="1">
    <location>
        <begin position="35"/>
        <end position="281"/>
    </location>
</feature>
<evidence type="ECO:0000313" key="4">
    <source>
        <dbReference type="Proteomes" id="UP001333996"/>
    </source>
</evidence>
<comment type="caution">
    <text evidence="3">The sequence shown here is derived from an EMBL/GenBank/DDBJ whole genome shotgun (WGS) entry which is preliminary data.</text>
</comment>
<dbReference type="InterPro" id="IPR006311">
    <property type="entry name" value="TAT_signal"/>
</dbReference>
<dbReference type="SUPFAM" id="SSF53474">
    <property type="entry name" value="alpha/beta-Hydrolases"/>
    <property type="match status" value="1"/>
</dbReference>
<evidence type="ECO:0000313" key="3">
    <source>
        <dbReference type="EMBL" id="MED7824940.1"/>
    </source>
</evidence>
<dbReference type="InterPro" id="IPR052897">
    <property type="entry name" value="Sec-Metab_Biosynth_Hydrolase"/>
</dbReference>
<feature type="domain" description="AB hydrolase-1" evidence="2">
    <location>
        <begin position="48"/>
        <end position="270"/>
    </location>
</feature>
<keyword evidence="1" id="KW-0732">Signal</keyword>
<dbReference type="InterPro" id="IPR000073">
    <property type="entry name" value="AB_hydrolase_1"/>
</dbReference>
<keyword evidence="4" id="KW-1185">Reference proteome</keyword>
<dbReference type="GO" id="GO:0016787">
    <property type="term" value="F:hydrolase activity"/>
    <property type="evidence" value="ECO:0007669"/>
    <property type="project" value="UniProtKB-KW"/>
</dbReference>
<reference evidence="3" key="1">
    <citation type="submission" date="2024-01" db="EMBL/GenBank/DDBJ databases">
        <title>First draft genome sequence data of TA4-1, the type strain of Gram-positive actinobacterium Streptomyces chiangmaiensis.</title>
        <authorList>
            <person name="Yasawong M."/>
            <person name="Nantapong N."/>
        </authorList>
    </citation>
    <scope>NUCLEOTIDE SEQUENCE</scope>
    <source>
        <strain evidence="3">TA4-1</strain>
    </source>
</reference>
<dbReference type="PANTHER" id="PTHR37017">
    <property type="entry name" value="AB HYDROLASE-1 DOMAIN-CONTAINING PROTEIN-RELATED"/>
    <property type="match status" value="1"/>
</dbReference>
<organism evidence="3 4">
    <name type="scientific">Streptomyces chiangmaiensis</name>
    <dbReference type="NCBI Taxonomy" id="766497"/>
    <lineage>
        <taxon>Bacteria</taxon>
        <taxon>Bacillati</taxon>
        <taxon>Actinomycetota</taxon>
        <taxon>Actinomycetes</taxon>
        <taxon>Kitasatosporales</taxon>
        <taxon>Streptomycetaceae</taxon>
        <taxon>Streptomyces</taxon>
    </lineage>
</organism>
<evidence type="ECO:0000256" key="1">
    <source>
        <dbReference type="SAM" id="SignalP"/>
    </source>
</evidence>